<accession>V4AWJ7</accession>
<gene>
    <name evidence="2" type="ORF">LOTGIDRAFT_103856</name>
</gene>
<evidence type="ECO:0000313" key="3">
    <source>
        <dbReference type="Proteomes" id="UP000030746"/>
    </source>
</evidence>
<evidence type="ECO:0000313" key="2">
    <source>
        <dbReference type="EMBL" id="ESO97891.1"/>
    </source>
</evidence>
<dbReference type="OrthoDB" id="6158549at2759"/>
<keyword evidence="1" id="KW-0732">Signal</keyword>
<keyword evidence="3" id="KW-1185">Reference proteome</keyword>
<dbReference type="Proteomes" id="UP000030746">
    <property type="component" value="Unassembled WGS sequence"/>
</dbReference>
<dbReference type="Gene3D" id="3.50.30.30">
    <property type="match status" value="1"/>
</dbReference>
<dbReference type="RefSeq" id="XP_009051731.1">
    <property type="nucleotide sequence ID" value="XM_009053483.1"/>
</dbReference>
<dbReference type="CTD" id="20229794"/>
<dbReference type="GeneID" id="20229794"/>
<dbReference type="HOGENOM" id="CLU_2852234_0_0_1"/>
<evidence type="ECO:0000256" key="1">
    <source>
        <dbReference type="SAM" id="SignalP"/>
    </source>
</evidence>
<feature type="chain" id="PRO_5004719010" evidence="1">
    <location>
        <begin position="18"/>
        <end position="65"/>
    </location>
</feature>
<dbReference type="AlphaFoldDB" id="V4AWJ7"/>
<proteinExistence type="predicted"/>
<protein>
    <submittedName>
        <fullName evidence="2">Uncharacterized protein</fullName>
    </submittedName>
</protein>
<name>V4AWJ7_LOTGI</name>
<organism evidence="2 3">
    <name type="scientific">Lottia gigantea</name>
    <name type="common">Giant owl limpet</name>
    <dbReference type="NCBI Taxonomy" id="225164"/>
    <lineage>
        <taxon>Eukaryota</taxon>
        <taxon>Metazoa</taxon>
        <taxon>Spiralia</taxon>
        <taxon>Lophotrochozoa</taxon>
        <taxon>Mollusca</taxon>
        <taxon>Gastropoda</taxon>
        <taxon>Patellogastropoda</taxon>
        <taxon>Lottioidea</taxon>
        <taxon>Lottiidae</taxon>
        <taxon>Lottia</taxon>
    </lineage>
</organism>
<feature type="signal peptide" evidence="1">
    <location>
        <begin position="1"/>
        <end position="17"/>
    </location>
</feature>
<sequence>MIIVLIGVCTLLFSVMGKNTAILEIVLYETTENGGYKTNSQQLYGYFSPAGTLVGAEGRIMQVGQ</sequence>
<reference evidence="2 3" key="1">
    <citation type="journal article" date="2013" name="Nature">
        <title>Insights into bilaterian evolution from three spiralian genomes.</title>
        <authorList>
            <person name="Simakov O."/>
            <person name="Marletaz F."/>
            <person name="Cho S.J."/>
            <person name="Edsinger-Gonzales E."/>
            <person name="Havlak P."/>
            <person name="Hellsten U."/>
            <person name="Kuo D.H."/>
            <person name="Larsson T."/>
            <person name="Lv J."/>
            <person name="Arendt D."/>
            <person name="Savage R."/>
            <person name="Osoegawa K."/>
            <person name="de Jong P."/>
            <person name="Grimwood J."/>
            <person name="Chapman J.A."/>
            <person name="Shapiro H."/>
            <person name="Aerts A."/>
            <person name="Otillar R.P."/>
            <person name="Terry A.Y."/>
            <person name="Boore J.L."/>
            <person name="Grigoriev I.V."/>
            <person name="Lindberg D.R."/>
            <person name="Seaver E.C."/>
            <person name="Weisblat D.A."/>
            <person name="Putnam N.H."/>
            <person name="Rokhsar D.S."/>
        </authorList>
    </citation>
    <scope>NUCLEOTIDE SEQUENCE [LARGE SCALE GENOMIC DNA]</scope>
</reference>
<dbReference type="EMBL" id="KB201304">
    <property type="protein sequence ID" value="ESO97891.1"/>
    <property type="molecule type" value="Genomic_DNA"/>
</dbReference>
<dbReference type="KEGG" id="lgi:LOTGIDRAFT_103856"/>